<evidence type="ECO:0000256" key="1">
    <source>
        <dbReference type="SAM" id="SignalP"/>
    </source>
</evidence>
<feature type="chain" id="PRO_5037134055" evidence="1">
    <location>
        <begin position="22"/>
        <end position="602"/>
    </location>
</feature>
<dbReference type="KEGG" id="aup:AsAng_0046520"/>
<keyword evidence="4" id="KW-1185">Reference proteome</keyword>
<dbReference type="Pfam" id="PF11551">
    <property type="entry name" value="Omp28"/>
    <property type="match status" value="1"/>
</dbReference>
<dbReference type="Gene3D" id="2.60.40.10">
    <property type="entry name" value="Immunoglobulins"/>
    <property type="match status" value="1"/>
</dbReference>
<sequence length="602" mass="62076">MKLKSLFTLLALATGASTVSAQNIVGTAATNKNVILEELTGKTCGYCPDGHKRAQQLYDANPGRIVLLNIHTGSYAAGTPNYRTGWGDYVGGLFNVTGYPTGAVNRRVMPNPTQSNPSNTSVMTSRGVWATNAATVMAEASAVNVGGSGTIDLDNRSLTLDVEAYYTAAGTGTSNKFHAIVTQDNIPGPQSGAAGNPSAILPNGDYNHQHMVRHNLSPNAGDDITTLTATSLYTNQYTHTFPADINNIAVNLGDLKVAVYVSEGASTGAIITGSEAALTFTTATALGASNAAGTLDASLGSVCGTSVDANMKITNTGSTALSTVTFQYVVNGGTPGTYQHTFTNPLQTAQYETVTIPAIPGLSPNGATSTVDLSITMLNGSANPNTNTSNGLTVATASSVSAGTTTVDFSITTDNYGSETDWALIDETTGATVMSGGGYPDVSGGQTYTDQGTIVDGHCYKLEVTDAYGDGICCQYGNGSFTLTAGSTVLSTGGSFTSAGGDKFVFDHVVGVVALGKSADAIKITPNPVHSNMTLEFTVAELSDLNISIMNALGQQVQQVSNDSYEGTNMIDVNTNNLASGVYFLNITSSKGTSTQRFVVEK</sequence>
<dbReference type="InterPro" id="IPR026444">
    <property type="entry name" value="Secre_tail"/>
</dbReference>
<dbReference type="RefSeq" id="WP_264789138.1">
    <property type="nucleotide sequence ID" value="NZ_AP026867.1"/>
</dbReference>
<dbReference type="AlphaFoldDB" id="A0A915YIP2"/>
<dbReference type="NCBIfam" id="TIGR04183">
    <property type="entry name" value="Por_Secre_tail"/>
    <property type="match status" value="1"/>
</dbReference>
<accession>A0A915YIP2</accession>
<feature type="signal peptide" evidence="1">
    <location>
        <begin position="1"/>
        <end position="21"/>
    </location>
</feature>
<evidence type="ECO:0000313" key="3">
    <source>
        <dbReference type="EMBL" id="BDS13889.1"/>
    </source>
</evidence>
<gene>
    <name evidence="3" type="ORF">AsAng_0046520</name>
</gene>
<reference evidence="3" key="1">
    <citation type="submission" date="2022-09" db="EMBL/GenBank/DDBJ databases">
        <title>Aureispira anguillicida sp. nov., isolated from Leptocephalus of Japanese eel Anguilla japonica.</title>
        <authorList>
            <person name="Yuasa K."/>
            <person name="Mekata T."/>
            <person name="Ikunari K."/>
        </authorList>
    </citation>
    <scope>NUCLEOTIDE SEQUENCE</scope>
    <source>
        <strain evidence="3">EL160426</strain>
    </source>
</reference>
<dbReference type="Proteomes" id="UP001060919">
    <property type="component" value="Chromosome"/>
</dbReference>
<dbReference type="InterPro" id="IPR021615">
    <property type="entry name" value="Omp28"/>
</dbReference>
<organism evidence="3 4">
    <name type="scientific">Aureispira anguillae</name>
    <dbReference type="NCBI Taxonomy" id="2864201"/>
    <lineage>
        <taxon>Bacteria</taxon>
        <taxon>Pseudomonadati</taxon>
        <taxon>Bacteroidota</taxon>
        <taxon>Saprospiria</taxon>
        <taxon>Saprospirales</taxon>
        <taxon>Saprospiraceae</taxon>
        <taxon>Aureispira</taxon>
    </lineage>
</organism>
<evidence type="ECO:0000313" key="4">
    <source>
        <dbReference type="Proteomes" id="UP001060919"/>
    </source>
</evidence>
<name>A0A915YIP2_9BACT</name>
<evidence type="ECO:0000259" key="2">
    <source>
        <dbReference type="Pfam" id="PF18962"/>
    </source>
</evidence>
<keyword evidence="1" id="KW-0732">Signal</keyword>
<dbReference type="Pfam" id="PF18962">
    <property type="entry name" value="Por_Secre_tail"/>
    <property type="match status" value="1"/>
</dbReference>
<proteinExistence type="predicted"/>
<dbReference type="InterPro" id="IPR013783">
    <property type="entry name" value="Ig-like_fold"/>
</dbReference>
<dbReference type="EMBL" id="AP026867">
    <property type="protein sequence ID" value="BDS13889.1"/>
    <property type="molecule type" value="Genomic_DNA"/>
</dbReference>
<feature type="domain" description="Secretion system C-terminal sorting" evidence="2">
    <location>
        <begin position="526"/>
        <end position="600"/>
    </location>
</feature>
<protein>
    <submittedName>
        <fullName evidence="3">Omp28-related outer membrane protein</fullName>
    </submittedName>
</protein>